<dbReference type="Gene3D" id="2.20.110.10">
    <property type="entry name" value="Histone H3 K4-specific methyltransferase SET7/9 N-terminal domain"/>
    <property type="match status" value="1"/>
</dbReference>
<dbReference type="EMBL" id="PGGS01000059">
    <property type="protein sequence ID" value="PNH10347.1"/>
    <property type="molecule type" value="Genomic_DNA"/>
</dbReference>
<name>A0A2J8ACV9_9CHLO</name>
<dbReference type="PANTHER" id="PTHR23084">
    <property type="entry name" value="PHOSPHATIDYLINOSITOL-4-PHOSPHATE 5-KINASE RELATED"/>
    <property type="match status" value="1"/>
</dbReference>
<dbReference type="GO" id="GO:0016020">
    <property type="term" value="C:membrane"/>
    <property type="evidence" value="ECO:0007669"/>
    <property type="project" value="UniProtKB-ARBA"/>
</dbReference>
<dbReference type="Pfam" id="PF02493">
    <property type="entry name" value="MORN"/>
    <property type="match status" value="2"/>
</dbReference>
<dbReference type="AlphaFoldDB" id="A0A2J8ACV9"/>
<organism evidence="2 3">
    <name type="scientific">Tetrabaena socialis</name>
    <dbReference type="NCBI Taxonomy" id="47790"/>
    <lineage>
        <taxon>Eukaryota</taxon>
        <taxon>Viridiplantae</taxon>
        <taxon>Chlorophyta</taxon>
        <taxon>core chlorophytes</taxon>
        <taxon>Chlorophyceae</taxon>
        <taxon>CS clade</taxon>
        <taxon>Chlamydomonadales</taxon>
        <taxon>Tetrabaenaceae</taxon>
        <taxon>Tetrabaena</taxon>
    </lineage>
</organism>
<gene>
    <name evidence="2" type="ORF">TSOC_002929</name>
</gene>
<dbReference type="GO" id="GO:0016301">
    <property type="term" value="F:kinase activity"/>
    <property type="evidence" value="ECO:0007669"/>
    <property type="project" value="UniProtKB-KW"/>
</dbReference>
<dbReference type="SUPFAM" id="SSF82185">
    <property type="entry name" value="Histone H3 K4-specific methyltransferase SET7/9 N-terminal domain"/>
    <property type="match status" value="1"/>
</dbReference>
<dbReference type="PANTHER" id="PTHR23084:SF263">
    <property type="entry name" value="MORN REPEAT-CONTAINING PROTEIN 1"/>
    <property type="match status" value="1"/>
</dbReference>
<dbReference type="OrthoDB" id="270720at2759"/>
<dbReference type="Proteomes" id="UP000236333">
    <property type="component" value="Unassembled WGS sequence"/>
</dbReference>
<reference evidence="2 3" key="1">
    <citation type="journal article" date="2017" name="Mol. Biol. Evol.">
        <title>The 4-celled Tetrabaena socialis nuclear genome reveals the essential components for genetic control of cell number at the origin of multicellularity in the volvocine lineage.</title>
        <authorList>
            <person name="Featherston J."/>
            <person name="Arakaki Y."/>
            <person name="Hanschen E.R."/>
            <person name="Ferris P.J."/>
            <person name="Michod R.E."/>
            <person name="Olson B.J.S.C."/>
            <person name="Nozaki H."/>
            <person name="Durand P.M."/>
        </authorList>
    </citation>
    <scope>NUCLEOTIDE SEQUENCE [LARGE SCALE GENOMIC DNA]</scope>
    <source>
        <strain evidence="2 3">NIES-571</strain>
    </source>
</reference>
<evidence type="ECO:0000313" key="2">
    <source>
        <dbReference type="EMBL" id="PNH10347.1"/>
    </source>
</evidence>
<accession>A0A2J8ACV9</accession>
<protein>
    <submittedName>
        <fullName evidence="2">Phosphatidylinositol 4-phosphate 5-kinase 3</fullName>
    </submittedName>
</protein>
<sequence length="145" mass="16130">MAPPERTLSDILEWRSLRWQDGCTYDGLEAGGSCESHGIISWPSRRERYEGQVSASRPHGHGAYRWSDGTLYRGEWYDGRMHGCGVLLWQDAQGVVQAKVGRFFADDYVGPDVGGCSAEDAQEAALEADMAARRARAFELRCRGT</sequence>
<keyword evidence="2" id="KW-0418">Kinase</keyword>
<evidence type="ECO:0000313" key="3">
    <source>
        <dbReference type="Proteomes" id="UP000236333"/>
    </source>
</evidence>
<evidence type="ECO:0000256" key="1">
    <source>
        <dbReference type="ARBA" id="ARBA00022737"/>
    </source>
</evidence>
<dbReference type="SMART" id="SM00698">
    <property type="entry name" value="MORN"/>
    <property type="match status" value="2"/>
</dbReference>
<comment type="caution">
    <text evidence="2">The sequence shown here is derived from an EMBL/GenBank/DDBJ whole genome shotgun (WGS) entry which is preliminary data.</text>
</comment>
<keyword evidence="2" id="KW-0808">Transferase</keyword>
<dbReference type="InterPro" id="IPR003409">
    <property type="entry name" value="MORN"/>
</dbReference>
<proteinExistence type="predicted"/>
<keyword evidence="1" id="KW-0677">Repeat</keyword>
<keyword evidence="3" id="KW-1185">Reference proteome</keyword>